<proteinExistence type="predicted"/>
<comment type="caution">
    <text evidence="2">The sequence shown here is derived from an EMBL/GenBank/DDBJ whole genome shotgun (WGS) entry which is preliminary data.</text>
</comment>
<gene>
    <name evidence="2" type="ORF">Smic_50460</name>
</gene>
<sequence>MYVVAGDQAAEAVPDDVYLALPGAGTNLLHVPAEQLGGGAQVAGERRVVEGCQVATAVPGQGAAQQDEDGTVVDEPVEEDDGAFGGGEPGRGLGRVPGGVPGGGPGVRRSWVRPKG</sequence>
<dbReference type="AlphaFoldDB" id="A0A7J0CVC0"/>
<evidence type="ECO:0000313" key="2">
    <source>
        <dbReference type="EMBL" id="GFN06490.1"/>
    </source>
</evidence>
<name>A0A7J0CVC0_STRMI</name>
<organism evidence="2 3">
    <name type="scientific">Streptomyces microflavus</name>
    <name type="common">Streptomyces lipmanii</name>
    <dbReference type="NCBI Taxonomy" id="1919"/>
    <lineage>
        <taxon>Bacteria</taxon>
        <taxon>Bacillati</taxon>
        <taxon>Actinomycetota</taxon>
        <taxon>Actinomycetes</taxon>
        <taxon>Kitasatosporales</taxon>
        <taxon>Streptomycetaceae</taxon>
        <taxon>Streptomyces</taxon>
    </lineage>
</organism>
<feature type="region of interest" description="Disordered" evidence="1">
    <location>
        <begin position="77"/>
        <end position="116"/>
    </location>
</feature>
<feature type="compositionally biased region" description="Gly residues" evidence="1">
    <location>
        <begin position="83"/>
        <end position="106"/>
    </location>
</feature>
<dbReference type="EMBL" id="BLWD01000001">
    <property type="protein sequence ID" value="GFN06490.1"/>
    <property type="molecule type" value="Genomic_DNA"/>
</dbReference>
<evidence type="ECO:0000256" key="1">
    <source>
        <dbReference type="SAM" id="MobiDB-lite"/>
    </source>
</evidence>
<accession>A0A7J0CVC0</accession>
<protein>
    <submittedName>
        <fullName evidence="2">Uncharacterized protein</fullName>
    </submittedName>
</protein>
<evidence type="ECO:0000313" key="3">
    <source>
        <dbReference type="Proteomes" id="UP000498740"/>
    </source>
</evidence>
<reference evidence="2 3" key="1">
    <citation type="submission" date="2020-05" db="EMBL/GenBank/DDBJ databases">
        <title>Whole genome shotgun sequence of Streptomyces microflavus NBRC 13062.</title>
        <authorList>
            <person name="Komaki H."/>
            <person name="Tamura T."/>
        </authorList>
    </citation>
    <scope>NUCLEOTIDE SEQUENCE [LARGE SCALE GENOMIC DNA]</scope>
    <source>
        <strain evidence="2 3">NBRC 13062</strain>
    </source>
</reference>
<dbReference type="Proteomes" id="UP000498740">
    <property type="component" value="Unassembled WGS sequence"/>
</dbReference>